<dbReference type="Gene3D" id="6.20.240.60">
    <property type="match status" value="1"/>
</dbReference>
<dbReference type="PANTHER" id="PTHR33734:SF22">
    <property type="entry name" value="MEMBRANE-BOUND LYTIC MUREIN TRANSGLYCOSYLASE D"/>
    <property type="match status" value="1"/>
</dbReference>
<dbReference type="CDD" id="cd00118">
    <property type="entry name" value="LysM"/>
    <property type="match status" value="2"/>
</dbReference>
<dbReference type="Pfam" id="PF01476">
    <property type="entry name" value="LysM"/>
    <property type="match status" value="2"/>
</dbReference>
<name>A0A7G9W4H0_ALKCA</name>
<feature type="domain" description="LysM" evidence="2">
    <location>
        <begin position="76"/>
        <end position="119"/>
    </location>
</feature>
<dbReference type="SMART" id="SM00257">
    <property type="entry name" value="LysM"/>
    <property type="match status" value="2"/>
</dbReference>
<evidence type="ECO:0000256" key="1">
    <source>
        <dbReference type="SAM" id="SignalP"/>
    </source>
</evidence>
<gene>
    <name evidence="3" type="ORF">HYG86_01765</name>
</gene>
<dbReference type="Gene3D" id="1.10.10.2520">
    <property type="entry name" value="Cell wall hydrolase SleB, domain 1"/>
    <property type="match status" value="1"/>
</dbReference>
<dbReference type="InterPro" id="IPR042047">
    <property type="entry name" value="SleB_dom1"/>
</dbReference>
<dbReference type="EMBL" id="CP058559">
    <property type="protein sequence ID" value="QNO13582.1"/>
    <property type="molecule type" value="Genomic_DNA"/>
</dbReference>
<evidence type="ECO:0000313" key="3">
    <source>
        <dbReference type="EMBL" id="QNO13582.1"/>
    </source>
</evidence>
<keyword evidence="3" id="KW-0378">Hydrolase</keyword>
<sequence>MLKSIKRLSIALMVSTMVLTTATTAYGFNYTIQPGDSLFKIGQNFGVTINDLREANNIEGDLIFAGAKMSIPVEEETYTVVKGDSLFLIAQRYGTTIDQLKTVNNLTGDVIYPNQVLTVSSTNQVQAVKATETTETTVTQANTANRIMQVTEKEMDLLARAVYSEARGEPFDGQVAVAAVIFNRVKHNEFPNTIEGVIFEPWAFTAVNDGQFWLTPNDSAYRAVEEALKGTDPSGGAIFYYNPVTATNQWIRTRQIIRTIGRHVFAI</sequence>
<organism evidence="3 4">
    <name type="scientific">Alkalicella caledoniensis</name>
    <dbReference type="NCBI Taxonomy" id="2731377"/>
    <lineage>
        <taxon>Bacteria</taxon>
        <taxon>Bacillati</taxon>
        <taxon>Bacillota</taxon>
        <taxon>Clostridia</taxon>
        <taxon>Eubacteriales</taxon>
        <taxon>Proteinivoracaceae</taxon>
        <taxon>Alkalicella</taxon>
    </lineage>
</organism>
<evidence type="ECO:0000313" key="4">
    <source>
        <dbReference type="Proteomes" id="UP000516160"/>
    </source>
</evidence>
<dbReference type="KEGG" id="acae:HYG86_01765"/>
<dbReference type="AlphaFoldDB" id="A0A7G9W4H0"/>
<dbReference type="InterPro" id="IPR018392">
    <property type="entry name" value="LysM"/>
</dbReference>
<dbReference type="Pfam" id="PF07486">
    <property type="entry name" value="Hydrolase_2"/>
    <property type="match status" value="1"/>
</dbReference>
<dbReference type="SUPFAM" id="SSF54106">
    <property type="entry name" value="LysM domain"/>
    <property type="match status" value="2"/>
</dbReference>
<dbReference type="GO" id="GO:0016787">
    <property type="term" value="F:hydrolase activity"/>
    <property type="evidence" value="ECO:0007669"/>
    <property type="project" value="UniProtKB-KW"/>
</dbReference>
<keyword evidence="4" id="KW-1185">Reference proteome</keyword>
<dbReference type="GO" id="GO:0008932">
    <property type="term" value="F:lytic endotransglycosylase activity"/>
    <property type="evidence" value="ECO:0007669"/>
    <property type="project" value="TreeGrafter"/>
</dbReference>
<feature type="chain" id="PRO_5028803432" evidence="1">
    <location>
        <begin position="28"/>
        <end position="267"/>
    </location>
</feature>
<protein>
    <submittedName>
        <fullName evidence="3">Cell wall hydrolase</fullName>
    </submittedName>
</protein>
<keyword evidence="1" id="KW-0732">Signal</keyword>
<reference evidence="3 4" key="1">
    <citation type="submission" date="2020-07" db="EMBL/GenBank/DDBJ databases">
        <title>Alkalicella. sp. LB2 genome.</title>
        <authorList>
            <person name="Postec A."/>
            <person name="Quemeneur M."/>
        </authorList>
    </citation>
    <scope>NUCLEOTIDE SEQUENCE [LARGE SCALE GENOMIC DNA]</scope>
    <source>
        <strain evidence="3 4">LB2</strain>
    </source>
</reference>
<accession>A0A7G9W4H0</accession>
<evidence type="ECO:0000259" key="2">
    <source>
        <dbReference type="PROSITE" id="PS51782"/>
    </source>
</evidence>
<dbReference type="PROSITE" id="PS51782">
    <property type="entry name" value="LYSM"/>
    <property type="match status" value="2"/>
</dbReference>
<dbReference type="PANTHER" id="PTHR33734">
    <property type="entry name" value="LYSM DOMAIN-CONTAINING GPI-ANCHORED PROTEIN 2"/>
    <property type="match status" value="1"/>
</dbReference>
<proteinExistence type="predicted"/>
<dbReference type="InterPro" id="IPR011105">
    <property type="entry name" value="Cell_wall_hydrolase_SleB"/>
</dbReference>
<dbReference type="RefSeq" id="WP_213167251.1">
    <property type="nucleotide sequence ID" value="NZ_CP058559.1"/>
</dbReference>
<feature type="signal peptide" evidence="1">
    <location>
        <begin position="1"/>
        <end position="27"/>
    </location>
</feature>
<dbReference type="Proteomes" id="UP000516160">
    <property type="component" value="Chromosome"/>
</dbReference>
<dbReference type="InterPro" id="IPR036779">
    <property type="entry name" value="LysM_dom_sf"/>
</dbReference>
<feature type="domain" description="LysM" evidence="2">
    <location>
        <begin position="28"/>
        <end position="71"/>
    </location>
</feature>
<dbReference type="Gene3D" id="3.10.350.10">
    <property type="entry name" value="LysM domain"/>
    <property type="match status" value="2"/>
</dbReference>